<evidence type="ECO:0000256" key="1">
    <source>
        <dbReference type="SAM" id="MobiDB-lite"/>
    </source>
</evidence>
<proteinExistence type="predicted"/>
<sequence>MGWMSAHGRADAMDSTRMVRSMIMLTRLSGKAFVLNADLIERIDATPDTVVTLTDGTKYVVADSMTQVIDAVRTYRSEIVALSWQLDPSSGRTPAPAPATTHLAPVAPLPSVEPESAPEEEI</sequence>
<dbReference type="Proteomes" id="UP000630594">
    <property type="component" value="Unassembled WGS sequence"/>
</dbReference>
<evidence type="ECO:0008006" key="4">
    <source>
        <dbReference type="Google" id="ProtNLM"/>
    </source>
</evidence>
<dbReference type="InterPro" id="IPR009384">
    <property type="entry name" value="SwrD-like"/>
</dbReference>
<evidence type="ECO:0000313" key="2">
    <source>
        <dbReference type="EMBL" id="GGD21342.1"/>
    </source>
</evidence>
<feature type="compositionally biased region" description="Low complexity" evidence="1">
    <location>
        <begin position="98"/>
        <end position="115"/>
    </location>
</feature>
<feature type="region of interest" description="Disordered" evidence="1">
    <location>
        <begin position="87"/>
        <end position="122"/>
    </location>
</feature>
<reference evidence="3" key="1">
    <citation type="journal article" date="2019" name="Int. J. Syst. Evol. Microbiol.">
        <title>The Global Catalogue of Microorganisms (GCM) 10K type strain sequencing project: providing services to taxonomists for standard genome sequencing and annotation.</title>
        <authorList>
            <consortium name="The Broad Institute Genomics Platform"/>
            <consortium name="The Broad Institute Genome Sequencing Center for Infectious Disease"/>
            <person name="Wu L."/>
            <person name="Ma J."/>
        </authorList>
    </citation>
    <scope>NUCLEOTIDE SEQUENCE [LARGE SCALE GENOMIC DNA]</scope>
    <source>
        <strain evidence="3">CCM 7403</strain>
    </source>
</reference>
<dbReference type="PANTHER" id="PTHR39185:SF1">
    <property type="entry name" value="SWARMING MOTILITY PROTEIN SWRD"/>
    <property type="match status" value="1"/>
</dbReference>
<dbReference type="Pfam" id="PF06289">
    <property type="entry name" value="FlbD"/>
    <property type="match status" value="1"/>
</dbReference>
<dbReference type="EMBL" id="BMCK01000003">
    <property type="protein sequence ID" value="GGD21342.1"/>
    <property type="molecule type" value="Genomic_DNA"/>
</dbReference>
<organism evidence="2 3">
    <name type="scientific">Nocardioides daphniae</name>
    <dbReference type="NCBI Taxonomy" id="402297"/>
    <lineage>
        <taxon>Bacteria</taxon>
        <taxon>Bacillati</taxon>
        <taxon>Actinomycetota</taxon>
        <taxon>Actinomycetes</taxon>
        <taxon>Propionibacteriales</taxon>
        <taxon>Nocardioidaceae</taxon>
        <taxon>Nocardioides</taxon>
    </lineage>
</organism>
<keyword evidence="3" id="KW-1185">Reference proteome</keyword>
<comment type="caution">
    <text evidence="2">The sequence shown here is derived from an EMBL/GenBank/DDBJ whole genome shotgun (WGS) entry which is preliminary data.</text>
</comment>
<dbReference type="PANTHER" id="PTHR39185">
    <property type="entry name" value="SWARMING MOTILITY PROTEIN SWRD"/>
    <property type="match status" value="1"/>
</dbReference>
<gene>
    <name evidence="2" type="ORF">GCM10007231_20630</name>
</gene>
<accession>A0ABQ1QCH3</accession>
<evidence type="ECO:0000313" key="3">
    <source>
        <dbReference type="Proteomes" id="UP000630594"/>
    </source>
</evidence>
<protein>
    <recommendedName>
        <fullName evidence="4">Flagellar protein FlbD</fullName>
    </recommendedName>
</protein>
<name>A0ABQ1QCH3_9ACTN</name>